<reference evidence="4 5" key="1">
    <citation type="submission" date="2021-02" db="EMBL/GenBank/DDBJ databases">
        <title>De Novo genome assembly of isolated myxobacteria.</title>
        <authorList>
            <person name="Stevens D.C."/>
        </authorList>
    </citation>
    <scope>NUCLEOTIDE SEQUENCE [LARGE SCALE GENOMIC DNA]</scope>
    <source>
        <strain evidence="5">SCPEA02</strain>
    </source>
</reference>
<dbReference type="Gene3D" id="3.30.700.10">
    <property type="entry name" value="Glycoprotein, Type 4 Pilin"/>
    <property type="match status" value="1"/>
</dbReference>
<dbReference type="Proteomes" id="UP000662747">
    <property type="component" value="Chromosome"/>
</dbReference>
<feature type="domain" description="Type II secretion system protein GspG C-terminal" evidence="3">
    <location>
        <begin position="47"/>
        <end position="127"/>
    </location>
</feature>
<evidence type="ECO:0000313" key="5">
    <source>
        <dbReference type="Proteomes" id="UP000662747"/>
    </source>
</evidence>
<proteinExistence type="predicted"/>
<feature type="region of interest" description="Disordered" evidence="1">
    <location>
        <begin position="116"/>
        <end position="137"/>
    </location>
</feature>
<name>A0ABX7NRS7_9BACT</name>
<organism evidence="4 5">
    <name type="scientific">Pyxidicoccus parkwayensis</name>
    <dbReference type="NCBI Taxonomy" id="2813578"/>
    <lineage>
        <taxon>Bacteria</taxon>
        <taxon>Pseudomonadati</taxon>
        <taxon>Myxococcota</taxon>
        <taxon>Myxococcia</taxon>
        <taxon>Myxococcales</taxon>
        <taxon>Cystobacterineae</taxon>
        <taxon>Myxococcaceae</taxon>
        <taxon>Pyxidicoccus</taxon>
    </lineage>
</organism>
<keyword evidence="5" id="KW-1185">Reference proteome</keyword>
<dbReference type="InterPro" id="IPR045584">
    <property type="entry name" value="Pilin-like"/>
</dbReference>
<dbReference type="InterPro" id="IPR013545">
    <property type="entry name" value="T2SS_protein-GspG_C"/>
</dbReference>
<feature type="compositionally biased region" description="Basic and acidic residues" evidence="1">
    <location>
        <begin position="116"/>
        <end position="128"/>
    </location>
</feature>
<evidence type="ECO:0000313" key="4">
    <source>
        <dbReference type="EMBL" id="QSQ21596.1"/>
    </source>
</evidence>
<evidence type="ECO:0000256" key="2">
    <source>
        <dbReference type="SAM" id="Phobius"/>
    </source>
</evidence>
<evidence type="ECO:0000259" key="3">
    <source>
        <dbReference type="Pfam" id="PF08334"/>
    </source>
</evidence>
<keyword evidence="2" id="KW-0472">Membrane</keyword>
<feature type="transmembrane region" description="Helical" evidence="2">
    <location>
        <begin position="17"/>
        <end position="37"/>
    </location>
</feature>
<gene>
    <name evidence="4" type="ORF">JY651_41565</name>
</gene>
<keyword evidence="2" id="KW-1133">Transmembrane helix</keyword>
<keyword evidence="2" id="KW-0812">Transmembrane</keyword>
<evidence type="ECO:0000256" key="1">
    <source>
        <dbReference type="SAM" id="MobiDB-lite"/>
    </source>
</evidence>
<accession>A0ABX7NRS7</accession>
<dbReference type="SUPFAM" id="SSF54523">
    <property type="entry name" value="Pili subunits"/>
    <property type="match status" value="1"/>
</dbReference>
<dbReference type="EMBL" id="CP071090">
    <property type="protein sequence ID" value="QSQ21596.1"/>
    <property type="molecule type" value="Genomic_DNA"/>
</dbReference>
<dbReference type="Pfam" id="PF08334">
    <property type="entry name" value="T2SSG"/>
    <property type="match status" value="1"/>
</dbReference>
<sequence>MSSTADAQPRPSRRSPILWVGLVFALAVVGTVLGTALNRSRAVYSDRIHQDFAVLEDALERYRADGNTLPEDADLQDLLVPKYLASLPVDPWGHGYRYTSNGERVILVTLGKDDLRGGKGEEQDHTNTDGHQGPRAK</sequence>
<protein>
    <submittedName>
        <fullName evidence="4">Type II secretion system protein GspG</fullName>
    </submittedName>
</protein>
<dbReference type="RefSeq" id="WP_206723173.1">
    <property type="nucleotide sequence ID" value="NZ_CP071090.1"/>
</dbReference>